<gene>
    <name evidence="5" type="ORF">NCTC12224_00080</name>
</gene>
<evidence type="ECO:0000256" key="2">
    <source>
        <dbReference type="ARBA" id="ARBA00022806"/>
    </source>
</evidence>
<keyword evidence="1" id="KW-0547">Nucleotide-binding</keyword>
<dbReference type="Pfam" id="PF12684">
    <property type="entry name" value="DUF3799"/>
    <property type="match status" value="1"/>
</dbReference>
<dbReference type="InterPro" id="IPR024432">
    <property type="entry name" value="Put_RecE_PDDEXK-like_dom"/>
</dbReference>
<organism evidence="5 6">
    <name type="scientific">Streptococcus hyointestinalis</name>
    <dbReference type="NCBI Taxonomy" id="1337"/>
    <lineage>
        <taxon>Bacteria</taxon>
        <taxon>Bacillati</taxon>
        <taxon>Bacillota</taxon>
        <taxon>Bacilli</taxon>
        <taxon>Lactobacillales</taxon>
        <taxon>Streptococcaceae</taxon>
        <taxon>Streptococcus</taxon>
    </lineage>
</organism>
<keyword evidence="2" id="KW-0347">Helicase</keyword>
<evidence type="ECO:0000259" key="4">
    <source>
        <dbReference type="Pfam" id="PF12684"/>
    </source>
</evidence>
<sequence length="281" mass="32625">MAIDIEQPRVLTADNYYDDFTYMSTSRFKEFIKCPRRQLAIELGMWEDKKSNDAFIVGNYVHSYFESPEAHRRFLEGHRSDLYATKGKTKGQLKAAFKVADKMIRTLEVEELFNRVYHGSSGDEVEKERIFTGELYGIPFKCKVDSINFTGGYFVDLKTMDTLAGEKFSPTIRRYTKGVLYNVLEYQYDLQMYIYQQLIAQEVGYEMTPYIMAVSKESIPDKELIMVTDSILDHGRQILEANAEMIRSIWECEMEAEGCGHCDFCLAHKTLEGYVTLDELF</sequence>
<keyword evidence="2" id="KW-0378">Hydrolase</keyword>
<proteinExistence type="predicted"/>
<keyword evidence="6" id="KW-1185">Reference proteome</keyword>
<feature type="domain" description="Putative exodeoxyribonuclease 8 PDDEXK-like" evidence="4">
    <location>
        <begin position="24"/>
        <end position="266"/>
    </location>
</feature>
<dbReference type="OrthoDB" id="2212578at2"/>
<dbReference type="InterPro" id="IPR011604">
    <property type="entry name" value="PDDEXK-like_dom_sf"/>
</dbReference>
<name>A0A380JZS3_9STRE</name>
<accession>A0A380JZS3</accession>
<reference evidence="5 6" key="1">
    <citation type="submission" date="2018-06" db="EMBL/GenBank/DDBJ databases">
        <authorList>
            <consortium name="Pathogen Informatics"/>
            <person name="Doyle S."/>
        </authorList>
    </citation>
    <scope>NUCLEOTIDE SEQUENCE [LARGE SCALE GENOMIC DNA]</scope>
    <source>
        <strain evidence="5 6">NCTC12224</strain>
    </source>
</reference>
<evidence type="ECO:0000256" key="3">
    <source>
        <dbReference type="ARBA" id="ARBA00022840"/>
    </source>
</evidence>
<dbReference type="AlphaFoldDB" id="A0A380JZS3"/>
<dbReference type="GO" id="GO:0004386">
    <property type="term" value="F:helicase activity"/>
    <property type="evidence" value="ECO:0007669"/>
    <property type="project" value="UniProtKB-KW"/>
</dbReference>
<keyword evidence="3" id="KW-0067">ATP-binding</keyword>
<dbReference type="GO" id="GO:0005524">
    <property type="term" value="F:ATP binding"/>
    <property type="evidence" value="ECO:0007669"/>
    <property type="project" value="UniProtKB-KW"/>
</dbReference>
<dbReference type="Gene3D" id="3.90.320.10">
    <property type="match status" value="1"/>
</dbReference>
<evidence type="ECO:0000256" key="1">
    <source>
        <dbReference type="ARBA" id="ARBA00022741"/>
    </source>
</evidence>
<evidence type="ECO:0000313" key="6">
    <source>
        <dbReference type="Proteomes" id="UP000254924"/>
    </source>
</evidence>
<dbReference type="EMBL" id="UHFN01000002">
    <property type="protein sequence ID" value="SUN58039.1"/>
    <property type="molecule type" value="Genomic_DNA"/>
</dbReference>
<protein>
    <submittedName>
        <fullName evidence="5">Phage protein</fullName>
    </submittedName>
</protein>
<dbReference type="Proteomes" id="UP000254924">
    <property type="component" value="Unassembled WGS sequence"/>
</dbReference>
<evidence type="ECO:0000313" key="5">
    <source>
        <dbReference type="EMBL" id="SUN58039.1"/>
    </source>
</evidence>